<reference evidence="1" key="2">
    <citation type="submission" date="2023-01" db="EMBL/GenBank/DDBJ databases">
        <title>Draft genome sequence of Portibacter lacus strain NBRC 108769.</title>
        <authorList>
            <person name="Sun Q."/>
            <person name="Mori K."/>
        </authorList>
    </citation>
    <scope>NUCLEOTIDE SEQUENCE</scope>
    <source>
        <strain evidence="1">NBRC 108769</strain>
    </source>
</reference>
<sequence>MILNISSVLKVRIGMMMLLNIFAIQFAQVPENHTIPEVLQDEINVALSYYPDLKDAEIEFRFKSDIKKSTMQARPKFGSFFKSRKNRAYVVLISENFKISNREFKTIDMPRDVMIGWIGHELGHIMDYRNRSKSNLIKFGIKYLYFDNFIANAERRADSYAVASGMEEYILKAKEFILSNSDIDVKYLARIKKYYLSPEEILELVNEREAKEASAL</sequence>
<evidence type="ECO:0000313" key="2">
    <source>
        <dbReference type="Proteomes" id="UP001156666"/>
    </source>
</evidence>
<gene>
    <name evidence="1" type="ORF">GCM10007940_02840</name>
</gene>
<dbReference type="AlphaFoldDB" id="A0AA37SMH3"/>
<dbReference type="EMBL" id="BSOH01000001">
    <property type="protein sequence ID" value="GLR15669.1"/>
    <property type="molecule type" value="Genomic_DNA"/>
</dbReference>
<name>A0AA37SMH3_9BACT</name>
<comment type="caution">
    <text evidence="1">The sequence shown here is derived from an EMBL/GenBank/DDBJ whole genome shotgun (WGS) entry which is preliminary data.</text>
</comment>
<proteinExistence type="predicted"/>
<protein>
    <submittedName>
        <fullName evidence="1">Uncharacterized protein</fullName>
    </submittedName>
</protein>
<dbReference type="RefSeq" id="WP_235292567.1">
    <property type="nucleotide sequence ID" value="NZ_BSOH01000001.1"/>
</dbReference>
<evidence type="ECO:0000313" key="1">
    <source>
        <dbReference type="EMBL" id="GLR15669.1"/>
    </source>
</evidence>
<reference evidence="1" key="1">
    <citation type="journal article" date="2014" name="Int. J. Syst. Evol. Microbiol.">
        <title>Complete genome sequence of Corynebacterium casei LMG S-19264T (=DSM 44701T), isolated from a smear-ripened cheese.</title>
        <authorList>
            <consortium name="US DOE Joint Genome Institute (JGI-PGF)"/>
            <person name="Walter F."/>
            <person name="Albersmeier A."/>
            <person name="Kalinowski J."/>
            <person name="Ruckert C."/>
        </authorList>
    </citation>
    <scope>NUCLEOTIDE SEQUENCE</scope>
    <source>
        <strain evidence="1">NBRC 108769</strain>
    </source>
</reference>
<dbReference type="Proteomes" id="UP001156666">
    <property type="component" value="Unassembled WGS sequence"/>
</dbReference>
<keyword evidence="2" id="KW-1185">Reference proteome</keyword>
<organism evidence="1 2">
    <name type="scientific">Portibacter lacus</name>
    <dbReference type="NCBI Taxonomy" id="1099794"/>
    <lineage>
        <taxon>Bacteria</taxon>
        <taxon>Pseudomonadati</taxon>
        <taxon>Bacteroidota</taxon>
        <taxon>Saprospiria</taxon>
        <taxon>Saprospirales</taxon>
        <taxon>Haliscomenobacteraceae</taxon>
        <taxon>Portibacter</taxon>
    </lineage>
</organism>
<accession>A0AA37SMH3</accession>